<dbReference type="Pfam" id="PF13407">
    <property type="entry name" value="Peripla_BP_4"/>
    <property type="match status" value="1"/>
</dbReference>
<protein>
    <submittedName>
        <fullName evidence="5">Autoinducer 2-binding protein LuxP</fullName>
    </submittedName>
</protein>
<evidence type="ECO:0000313" key="6">
    <source>
        <dbReference type="Proteomes" id="UP000199256"/>
    </source>
</evidence>
<evidence type="ECO:0000259" key="4">
    <source>
        <dbReference type="Pfam" id="PF13407"/>
    </source>
</evidence>
<evidence type="ECO:0000256" key="3">
    <source>
        <dbReference type="ARBA" id="ARBA00022729"/>
    </source>
</evidence>
<dbReference type="AlphaFoldDB" id="A0A1H7LRM8"/>
<comment type="subcellular location">
    <subcellularLocation>
        <location evidence="1">Cell envelope</location>
    </subcellularLocation>
</comment>
<proteinExistence type="inferred from homology"/>
<feature type="domain" description="Periplasmic binding protein" evidence="4">
    <location>
        <begin position="76"/>
        <end position="339"/>
    </location>
</feature>
<dbReference type="OrthoDB" id="9784024at2"/>
<dbReference type="GO" id="GO:0055085">
    <property type="term" value="P:transmembrane transport"/>
    <property type="evidence" value="ECO:0007669"/>
    <property type="project" value="UniProtKB-ARBA"/>
</dbReference>
<comment type="similarity">
    <text evidence="2">Belongs to the bacterial solute-binding protein 2 family.</text>
</comment>
<dbReference type="InterPro" id="IPR028082">
    <property type="entry name" value="Peripla_BP_I"/>
</dbReference>
<dbReference type="EMBL" id="FOAA01000008">
    <property type="protein sequence ID" value="SEL01601.1"/>
    <property type="molecule type" value="Genomic_DNA"/>
</dbReference>
<dbReference type="GO" id="GO:0030313">
    <property type="term" value="C:cell envelope"/>
    <property type="evidence" value="ECO:0007669"/>
    <property type="project" value="UniProtKB-SubCell"/>
</dbReference>
<evidence type="ECO:0000256" key="1">
    <source>
        <dbReference type="ARBA" id="ARBA00004196"/>
    </source>
</evidence>
<reference evidence="6" key="1">
    <citation type="submission" date="2016-10" db="EMBL/GenBank/DDBJ databases">
        <authorList>
            <person name="Varghese N."/>
            <person name="Submissions S."/>
        </authorList>
    </citation>
    <scope>NUCLEOTIDE SEQUENCE [LARGE SCALE GENOMIC DNA]</scope>
    <source>
        <strain evidence="6">DSM 241</strain>
    </source>
</reference>
<dbReference type="SUPFAM" id="SSF53822">
    <property type="entry name" value="Periplasmic binding protein-like I"/>
    <property type="match status" value="1"/>
</dbReference>
<dbReference type="InterPro" id="IPR025997">
    <property type="entry name" value="SBP_2_dom"/>
</dbReference>
<keyword evidence="6" id="KW-1185">Reference proteome</keyword>
<dbReference type="PANTHER" id="PTHR46847">
    <property type="entry name" value="D-ALLOSE-BINDING PERIPLASMIC PROTEIN-RELATED"/>
    <property type="match status" value="1"/>
</dbReference>
<sequence>MQKGRGFLERCGLALMVLGVGVSAGAQDLREYWPMEVFLERHAEQRPLMEAFDRRVTGPGIPIPAEQRPDAPVRVSVIYPGLEISDYWRRNLAAFERRARELDLPLDLQVFFSGSTRDQAALQAEQLRAALAESPDFLVYTLDTPTHTALIDRLLARTPGVDGPHIILQNITTPVRAWNGLQPLLYVGFDHLQGSRLLLEHIRAQAEEGDEIVVLYGTDGYVSRARGDLLTRSLMEVPTPRLRDTYLTDQDVDIAEKATLDALARYPDLSFIYACTTDTALTSIRTLAAEGRTDVEVTGWGGGSAELRAIQEGALSATVMRLNDDAGVAMAEAVSLQVRGLGHDVPQIYSGGMQLVTRDTPPEALEQLMQRAFRYSGVPDWTSH</sequence>
<organism evidence="5 6">
    <name type="scientific">Ectothiorhodospira marina</name>
    <dbReference type="NCBI Taxonomy" id="1396821"/>
    <lineage>
        <taxon>Bacteria</taxon>
        <taxon>Pseudomonadati</taxon>
        <taxon>Pseudomonadota</taxon>
        <taxon>Gammaproteobacteria</taxon>
        <taxon>Chromatiales</taxon>
        <taxon>Ectothiorhodospiraceae</taxon>
        <taxon>Ectothiorhodospira</taxon>
    </lineage>
</organism>
<evidence type="ECO:0000256" key="2">
    <source>
        <dbReference type="ARBA" id="ARBA00007639"/>
    </source>
</evidence>
<dbReference type="GO" id="GO:0030246">
    <property type="term" value="F:carbohydrate binding"/>
    <property type="evidence" value="ECO:0007669"/>
    <property type="project" value="UniProtKB-ARBA"/>
</dbReference>
<keyword evidence="3" id="KW-0732">Signal</keyword>
<evidence type="ECO:0000313" key="5">
    <source>
        <dbReference type="EMBL" id="SEL01601.1"/>
    </source>
</evidence>
<dbReference type="RefSeq" id="WP_090253290.1">
    <property type="nucleotide sequence ID" value="NZ_FOAA01000008.1"/>
</dbReference>
<dbReference type="PANTHER" id="PTHR46847:SF1">
    <property type="entry name" value="D-ALLOSE-BINDING PERIPLASMIC PROTEIN-RELATED"/>
    <property type="match status" value="1"/>
</dbReference>
<gene>
    <name evidence="5" type="ORF">SAMN05444515_10825</name>
</gene>
<dbReference type="STRING" id="1396821.SAMN05444515_10825"/>
<name>A0A1H7LRM8_9GAMM</name>
<dbReference type="Gene3D" id="3.40.50.2300">
    <property type="match status" value="2"/>
</dbReference>
<dbReference type="Proteomes" id="UP000199256">
    <property type="component" value="Unassembled WGS sequence"/>
</dbReference>
<accession>A0A1H7LRM8</accession>